<protein>
    <recommendedName>
        <fullName evidence="6">Large ribosomal subunit protein uL11</fullName>
    </recommendedName>
</protein>
<dbReference type="PANTHER" id="PTHR11661">
    <property type="entry name" value="60S RIBOSOMAL PROTEIN L12"/>
    <property type="match status" value="1"/>
</dbReference>
<dbReference type="Gene3D" id="3.30.1550.10">
    <property type="entry name" value="Ribosomal protein L11/L12, N-terminal domain"/>
    <property type="match status" value="1"/>
</dbReference>
<evidence type="ECO:0000313" key="10">
    <source>
        <dbReference type="EMBL" id="HII69948.1"/>
    </source>
</evidence>
<dbReference type="PANTHER" id="PTHR11661:SF1">
    <property type="entry name" value="LARGE RIBOSOMAL SUBUNIT PROTEIN UL11M"/>
    <property type="match status" value="1"/>
</dbReference>
<evidence type="ECO:0000256" key="3">
    <source>
        <dbReference type="ARBA" id="ARBA00022884"/>
    </source>
</evidence>
<sequence>MPKEEVEVLIEGGKADPGPPLGPALGPLGVNIQEVVEEINRKTKDFKGMEVPVKIIVDTETREFEVKVGSPPTSAIIKSELGIDKGAHEPRHETVGDLSMEQVIKIAKMKFDDLLSYDLKTAAKEILGTCGSMGVTVEGKDPKEVQKEIDEGKWDDLFEKYEEEEE</sequence>
<keyword evidence="3 6" id="KW-0694">RNA-binding</keyword>
<dbReference type="SUPFAM" id="SSF54747">
    <property type="entry name" value="Ribosomal L11/L12e N-terminal domain"/>
    <property type="match status" value="1"/>
</dbReference>
<feature type="domain" description="Large ribosomal subunit protein uL11 C-terminal" evidence="8">
    <location>
        <begin position="70"/>
        <end position="137"/>
    </location>
</feature>
<dbReference type="InterPro" id="IPR020785">
    <property type="entry name" value="Ribosomal_uL11_CS"/>
</dbReference>
<evidence type="ECO:0000256" key="2">
    <source>
        <dbReference type="ARBA" id="ARBA00022730"/>
    </source>
</evidence>
<dbReference type="FunFam" id="1.10.10.250:FF:000006">
    <property type="entry name" value="50S ribosomal protein L11"/>
    <property type="match status" value="1"/>
</dbReference>
<evidence type="ECO:0000256" key="1">
    <source>
        <dbReference type="ARBA" id="ARBA00010537"/>
    </source>
</evidence>
<comment type="function">
    <text evidence="6">Forms part of the ribosomal stalk which helps the ribosome interact with GTP-bound translation factors.</text>
</comment>
<dbReference type="RefSeq" id="WP_011019192.1">
    <property type="nucleotide sequence ID" value="NZ_DUJS01000002.1"/>
</dbReference>
<dbReference type="CDD" id="cd00349">
    <property type="entry name" value="Ribosomal_L11"/>
    <property type="match status" value="1"/>
</dbReference>
<dbReference type="Pfam" id="PF03946">
    <property type="entry name" value="Ribosomal_L11_N"/>
    <property type="match status" value="1"/>
</dbReference>
<dbReference type="SMR" id="A0A832WAC6"/>
<evidence type="ECO:0000256" key="6">
    <source>
        <dbReference type="HAMAP-Rule" id="MF_00736"/>
    </source>
</evidence>
<keyword evidence="5 6" id="KW-0687">Ribonucleoprotein</keyword>
<dbReference type="SMART" id="SM00649">
    <property type="entry name" value="RL11"/>
    <property type="match status" value="1"/>
</dbReference>
<dbReference type="OMA" id="CKQFNAK"/>
<evidence type="ECO:0000256" key="7">
    <source>
        <dbReference type="RuleBase" id="RU003978"/>
    </source>
</evidence>
<evidence type="ECO:0000259" key="8">
    <source>
        <dbReference type="Pfam" id="PF00298"/>
    </source>
</evidence>
<keyword evidence="2 6" id="KW-0699">rRNA-binding</keyword>
<evidence type="ECO:0000256" key="4">
    <source>
        <dbReference type="ARBA" id="ARBA00022980"/>
    </source>
</evidence>
<dbReference type="GO" id="GO:0006412">
    <property type="term" value="P:translation"/>
    <property type="evidence" value="ECO:0007669"/>
    <property type="project" value="UniProtKB-UniRule"/>
</dbReference>
<dbReference type="NCBIfam" id="NF002232">
    <property type="entry name" value="PRK01143.1"/>
    <property type="match status" value="1"/>
</dbReference>
<proteinExistence type="inferred from homology"/>
<dbReference type="GO" id="GO:0015934">
    <property type="term" value="C:large ribosomal subunit"/>
    <property type="evidence" value="ECO:0007669"/>
    <property type="project" value="TreeGrafter"/>
</dbReference>
<comment type="subunit">
    <text evidence="6">Part of the ribosomal stalk of the 50S ribosomal subunit. Interacts with L10 and the large rRNA to form the base of the stalk. L10 forms an elongated spine to which L12 dimers bind in a sequential fashion forming a multimeric L10(L12)X complex.</text>
</comment>
<keyword evidence="4 6" id="KW-0689">Ribosomal protein</keyword>
<dbReference type="InterPro" id="IPR036796">
    <property type="entry name" value="Ribosomal_uL11_N_sf"/>
</dbReference>
<organism evidence="10 11">
    <name type="scientific">Methanopyrus kandleri</name>
    <dbReference type="NCBI Taxonomy" id="2320"/>
    <lineage>
        <taxon>Archaea</taxon>
        <taxon>Methanobacteriati</taxon>
        <taxon>Methanobacteriota</taxon>
        <taxon>Methanomada group</taxon>
        <taxon>Methanopyri</taxon>
        <taxon>Methanopyrales</taxon>
        <taxon>Methanopyraceae</taxon>
        <taxon>Methanopyrus</taxon>
    </lineage>
</organism>
<evidence type="ECO:0000256" key="5">
    <source>
        <dbReference type="ARBA" id="ARBA00023274"/>
    </source>
</evidence>
<dbReference type="Proteomes" id="UP000619545">
    <property type="component" value="Unassembled WGS sequence"/>
</dbReference>
<gene>
    <name evidence="6" type="primary">rpl11</name>
    <name evidence="10" type="ORF">HA336_01780</name>
</gene>
<dbReference type="EMBL" id="DUJS01000002">
    <property type="protein sequence ID" value="HII69948.1"/>
    <property type="molecule type" value="Genomic_DNA"/>
</dbReference>
<dbReference type="PROSITE" id="PS00359">
    <property type="entry name" value="RIBOSOMAL_L11"/>
    <property type="match status" value="1"/>
</dbReference>
<dbReference type="Gene3D" id="1.10.10.250">
    <property type="entry name" value="Ribosomal protein L11, C-terminal domain"/>
    <property type="match status" value="1"/>
</dbReference>
<accession>A0A832WAC6</accession>
<dbReference type="InterPro" id="IPR020783">
    <property type="entry name" value="Ribosomal_uL11_C"/>
</dbReference>
<dbReference type="GeneID" id="1476925"/>
<dbReference type="GO" id="GO:0070180">
    <property type="term" value="F:large ribosomal subunit rRNA binding"/>
    <property type="evidence" value="ECO:0007669"/>
    <property type="project" value="UniProtKB-UniRule"/>
</dbReference>
<reference evidence="10" key="1">
    <citation type="journal article" date="2020" name="bioRxiv">
        <title>A rank-normalized archaeal taxonomy based on genome phylogeny resolves widespread incomplete and uneven classifications.</title>
        <authorList>
            <person name="Rinke C."/>
            <person name="Chuvochina M."/>
            <person name="Mussig A.J."/>
            <person name="Chaumeil P.-A."/>
            <person name="Waite D.W."/>
            <person name="Whitman W.B."/>
            <person name="Parks D.H."/>
            <person name="Hugenholtz P."/>
        </authorList>
    </citation>
    <scope>NUCLEOTIDE SEQUENCE</scope>
    <source>
        <strain evidence="10">UBA8853</strain>
    </source>
</reference>
<dbReference type="HAMAP" id="MF_00736">
    <property type="entry name" value="Ribosomal_uL11"/>
    <property type="match status" value="1"/>
</dbReference>
<evidence type="ECO:0000259" key="9">
    <source>
        <dbReference type="Pfam" id="PF03946"/>
    </source>
</evidence>
<name>A0A832WAC6_9EURY</name>
<dbReference type="GO" id="GO:0003735">
    <property type="term" value="F:structural constituent of ribosome"/>
    <property type="evidence" value="ECO:0007669"/>
    <property type="project" value="InterPro"/>
</dbReference>
<dbReference type="SUPFAM" id="SSF46906">
    <property type="entry name" value="Ribosomal protein L11, C-terminal domain"/>
    <property type="match status" value="1"/>
</dbReference>
<comment type="caution">
    <text evidence="10">The sequence shown here is derived from an EMBL/GenBank/DDBJ whole genome shotgun (WGS) entry which is preliminary data.</text>
</comment>
<dbReference type="AlphaFoldDB" id="A0A832WAC6"/>
<dbReference type="Pfam" id="PF00298">
    <property type="entry name" value="Ribosomal_L11"/>
    <property type="match status" value="1"/>
</dbReference>
<evidence type="ECO:0000313" key="11">
    <source>
        <dbReference type="Proteomes" id="UP000619545"/>
    </source>
</evidence>
<dbReference type="InterPro" id="IPR000911">
    <property type="entry name" value="Ribosomal_uL11"/>
</dbReference>
<dbReference type="InterPro" id="IPR020784">
    <property type="entry name" value="Ribosomal_uL11_N"/>
</dbReference>
<dbReference type="InterPro" id="IPR036769">
    <property type="entry name" value="Ribosomal_uL11_C_sf"/>
</dbReference>
<comment type="similarity">
    <text evidence="1 6 7">Belongs to the universal ribosomal protein uL11 family.</text>
</comment>
<dbReference type="FunFam" id="3.30.1550.10:FF:000007">
    <property type="entry name" value="50S ribosomal protein L11"/>
    <property type="match status" value="1"/>
</dbReference>
<feature type="domain" description="Large ribosomal subunit protein uL11 N-terminal" evidence="9">
    <location>
        <begin position="6"/>
        <end position="64"/>
    </location>
</feature>